<proteinExistence type="predicted"/>
<reference evidence="2 3" key="1">
    <citation type="submission" date="2023-06" db="EMBL/GenBank/DDBJ databases">
        <title>Identification and characterization of antibiotic-resistant Gram-negative bacteria.</title>
        <authorList>
            <person name="Cho G.-S."/>
            <person name="Lee J."/>
            <person name="Tai E."/>
            <person name="Jeong S."/>
            <person name="Kim I."/>
            <person name="Kim B.-E."/>
            <person name="Jeong M.-I."/>
            <person name="Oh K.-K."/>
            <person name="Franz C.M.A.P."/>
        </authorList>
    </citation>
    <scope>NUCLEOTIDE SEQUENCE [LARGE SCALE GENOMIC DNA]</scope>
    <source>
        <strain evidence="2 3">V106_12</strain>
    </source>
</reference>
<dbReference type="InterPro" id="IPR015392">
    <property type="entry name" value="TehB/YeaR-like_dom"/>
</dbReference>
<dbReference type="GeneID" id="97185522"/>
<evidence type="ECO:0000259" key="1">
    <source>
        <dbReference type="Pfam" id="PF09313"/>
    </source>
</evidence>
<dbReference type="InterPro" id="IPR014710">
    <property type="entry name" value="RmlC-like_jellyroll"/>
</dbReference>
<dbReference type="SUPFAM" id="SSF51197">
    <property type="entry name" value="Clavaminate synthase-like"/>
    <property type="match status" value="1"/>
</dbReference>
<dbReference type="Gene3D" id="2.60.120.10">
    <property type="entry name" value="Jelly Rolls"/>
    <property type="match status" value="1"/>
</dbReference>
<organism evidence="2 3">
    <name type="scientific">Lelliottia wanjuensis</name>
    <dbReference type="NCBI Taxonomy" id="3050585"/>
    <lineage>
        <taxon>Bacteria</taxon>
        <taxon>Pseudomonadati</taxon>
        <taxon>Pseudomonadota</taxon>
        <taxon>Gammaproteobacteria</taxon>
        <taxon>Enterobacterales</taxon>
        <taxon>Enterobacteriaceae</taxon>
        <taxon>Lelliottia</taxon>
    </lineage>
</organism>
<accession>A0AAP4FZ39</accession>
<evidence type="ECO:0000313" key="2">
    <source>
        <dbReference type="EMBL" id="MDK9366369.1"/>
    </source>
</evidence>
<comment type="caution">
    <text evidence="2">The sequence shown here is derived from an EMBL/GenBank/DDBJ whole genome shotgun (WGS) entry which is preliminary data.</text>
</comment>
<dbReference type="Pfam" id="PF09313">
    <property type="entry name" value="TehB-like"/>
    <property type="match status" value="1"/>
</dbReference>
<protein>
    <submittedName>
        <fullName evidence="2">DUF1971 domain-containing protein</fullName>
    </submittedName>
</protein>
<dbReference type="EMBL" id="JASSOM010000094">
    <property type="protein sequence ID" value="MDK9366369.1"/>
    <property type="molecule type" value="Genomic_DNA"/>
</dbReference>
<keyword evidence="3" id="KW-1185">Reference proteome</keyword>
<dbReference type="RefSeq" id="WP_282495229.1">
    <property type="nucleotide sequence ID" value="NZ_JASCAP010000043.1"/>
</dbReference>
<sequence>MQQIPQDYQIIKSTPFFNNTNVPDALRLRHRILAGAYARISVMEGAVKLLCYQQQQAKEAQKIRIIRPGEFYVVTADGWYVVEMYEEETVFNIDFFDNAVC</sequence>
<feature type="domain" description="TehB/YeaR-like" evidence="1">
    <location>
        <begin position="12"/>
        <end position="93"/>
    </location>
</feature>
<name>A0AAP4FZ39_9ENTR</name>
<dbReference type="AlphaFoldDB" id="A0AAP4FZ39"/>
<evidence type="ECO:0000313" key="3">
    <source>
        <dbReference type="Proteomes" id="UP001223214"/>
    </source>
</evidence>
<dbReference type="Proteomes" id="UP001223214">
    <property type="component" value="Unassembled WGS sequence"/>
</dbReference>
<gene>
    <name evidence="2" type="ORF">QQF32_24540</name>
</gene>